<dbReference type="AlphaFoldDB" id="A0A4Q9M6A4"/>
<evidence type="ECO:0000313" key="2">
    <source>
        <dbReference type="EMBL" id="TBU21342.1"/>
    </source>
</evidence>
<keyword evidence="4" id="KW-1185">Reference proteome</keyword>
<proteinExistence type="predicted"/>
<accession>A0A4Q9M6A4</accession>
<organism evidence="2">
    <name type="scientific">Dichomitus squalens</name>
    <dbReference type="NCBI Taxonomy" id="114155"/>
    <lineage>
        <taxon>Eukaryota</taxon>
        <taxon>Fungi</taxon>
        <taxon>Dikarya</taxon>
        <taxon>Basidiomycota</taxon>
        <taxon>Agaricomycotina</taxon>
        <taxon>Agaricomycetes</taxon>
        <taxon>Polyporales</taxon>
        <taxon>Polyporaceae</taxon>
        <taxon>Dichomitus</taxon>
    </lineage>
</organism>
<name>A0A4Q9M6A4_9APHY</name>
<protein>
    <submittedName>
        <fullName evidence="2">Uncharacterized protein</fullName>
    </submittedName>
</protein>
<feature type="region of interest" description="Disordered" evidence="1">
    <location>
        <begin position="71"/>
        <end position="109"/>
    </location>
</feature>
<evidence type="ECO:0000313" key="3">
    <source>
        <dbReference type="EMBL" id="TBU57708.1"/>
    </source>
</evidence>
<gene>
    <name evidence="3" type="ORF">BD310DRAFT_820916</name>
    <name evidence="2" type="ORF">BD311DRAFT_678631</name>
</gene>
<reference evidence="2 4" key="1">
    <citation type="submission" date="2019-01" db="EMBL/GenBank/DDBJ databases">
        <title>Draft genome sequences of three monokaryotic isolates of the white-rot basidiomycete fungus Dichomitus squalens.</title>
        <authorList>
            <consortium name="DOE Joint Genome Institute"/>
            <person name="Lopez S.C."/>
            <person name="Andreopoulos B."/>
            <person name="Pangilinan J."/>
            <person name="Lipzen A."/>
            <person name="Riley R."/>
            <person name="Ahrendt S."/>
            <person name="Ng V."/>
            <person name="Barry K."/>
            <person name="Daum C."/>
            <person name="Grigoriev I.V."/>
            <person name="Hilden K.S."/>
            <person name="Makela M.R."/>
            <person name="de Vries R.P."/>
        </authorList>
    </citation>
    <scope>NUCLEOTIDE SEQUENCE [LARGE SCALE GENOMIC DNA]</scope>
    <source>
        <strain evidence="3 4">CBS 464.89</strain>
        <strain evidence="2">OM18370.1</strain>
    </source>
</reference>
<dbReference type="Proteomes" id="UP000292082">
    <property type="component" value="Unassembled WGS sequence"/>
</dbReference>
<dbReference type="Proteomes" id="UP000292957">
    <property type="component" value="Unassembled WGS sequence"/>
</dbReference>
<dbReference type="EMBL" id="ML143621">
    <property type="protein sequence ID" value="TBU21342.1"/>
    <property type="molecule type" value="Genomic_DNA"/>
</dbReference>
<dbReference type="EMBL" id="ML145133">
    <property type="protein sequence ID" value="TBU57708.1"/>
    <property type="molecule type" value="Genomic_DNA"/>
</dbReference>
<evidence type="ECO:0000256" key="1">
    <source>
        <dbReference type="SAM" id="MobiDB-lite"/>
    </source>
</evidence>
<sequence length="135" mass="15241">MIVKREYYEIFASILNDFGEGRIRFTYEQFATAAKAIGFSRRGGCELIPPSIIGKKVFCFIKVNSCRMGGRETERSHRRRKNGGKSSSTICMVGRRRRSLSVKSRSTLRTEQHRGGDVLVARDGLDHVGSIRLAK</sequence>
<evidence type="ECO:0000313" key="4">
    <source>
        <dbReference type="Proteomes" id="UP000292082"/>
    </source>
</evidence>